<dbReference type="RefSeq" id="XP_002488408.1">
    <property type="nucleotide sequence ID" value="XM_002488363.1"/>
</dbReference>
<organism evidence="2 3">
    <name type="scientific">Talaromyces stipitatus (strain ATCC 10500 / CBS 375.48 / QM 6759 / NRRL 1006)</name>
    <name type="common">Penicillium stipitatum</name>
    <dbReference type="NCBI Taxonomy" id="441959"/>
    <lineage>
        <taxon>Eukaryota</taxon>
        <taxon>Fungi</taxon>
        <taxon>Dikarya</taxon>
        <taxon>Ascomycota</taxon>
        <taxon>Pezizomycotina</taxon>
        <taxon>Eurotiomycetes</taxon>
        <taxon>Eurotiomycetidae</taxon>
        <taxon>Eurotiales</taxon>
        <taxon>Trichocomaceae</taxon>
        <taxon>Talaromyces</taxon>
        <taxon>Talaromyces sect. Talaromyces</taxon>
    </lineage>
</organism>
<dbReference type="EMBL" id="EQ962661">
    <property type="protein sequence ID" value="EED11652.1"/>
    <property type="molecule type" value="Genomic_DNA"/>
</dbReference>
<dbReference type="eggNOG" id="ENOG502T5HK">
    <property type="taxonomic scope" value="Eukaryota"/>
</dbReference>
<dbReference type="Proteomes" id="UP000001745">
    <property type="component" value="Unassembled WGS sequence"/>
</dbReference>
<dbReference type="PhylomeDB" id="B8MUI4"/>
<name>B8MUI4_TALSN</name>
<dbReference type="AlphaFoldDB" id="B8MUI4"/>
<reference evidence="3" key="1">
    <citation type="journal article" date="2015" name="Genome Announc.">
        <title>Genome sequence of the AIDS-associated pathogen Penicillium marneffei (ATCC18224) and its near taxonomic relative Talaromyces stipitatus (ATCC10500).</title>
        <authorList>
            <person name="Nierman W.C."/>
            <person name="Fedorova-Abrams N.D."/>
            <person name="Andrianopoulos A."/>
        </authorList>
    </citation>
    <scope>NUCLEOTIDE SEQUENCE [LARGE SCALE GENOMIC DNA]</scope>
    <source>
        <strain evidence="3">ATCC 10500 / CBS 375.48 / QM 6759 / NRRL 1006</strain>
    </source>
</reference>
<dbReference type="VEuPathDB" id="FungiDB:TSTA_108390"/>
<sequence>MADSSNPDTTSSNVRGIAAISPPISIETANCSTPETYKVATRANMQASIEDVSDEGDDIIQQSGRASPTGYDENMQPNYVNDEGENIVPQKKRVRLSGDGENMQASVEDVSGEGSGILPQKKRVRPTGDGGRLRQPGPRKKPPLKKSSEAKHARSTAQKISNQQADASRSVTRYSAYDQMRCLFGSGKAEKEKLSESSFIRVLALYAKSSRPDLATFLENLSNLWRANRFWSPDALHLSMPEELPSGSSCLRLFRYDRDLGKESGINVIRRRFVQLKLHLSFIRLCNEMTNPKSPCFKTGLNSRRIPSHAIDNLMELEGSNGYSDDPLAPKDRGRFVKTNAKGRRWYLISHYIGWGSLIIFNNIDTTLAKVDLIELEAFIIYVLNTQPRVVALCHKYEQPVKDLLNGRKPALTLTEQEVTSTIGGLPHAIDHNEGAKNHWQRINTKIDTDVSEVLSHD</sequence>
<accession>B8MUI4</accession>
<gene>
    <name evidence="2" type="ORF">TSTA_108390</name>
</gene>
<dbReference type="OrthoDB" id="5460188at2759"/>
<dbReference type="GeneID" id="8106903"/>
<feature type="compositionally biased region" description="Polar residues" evidence="1">
    <location>
        <begin position="155"/>
        <end position="171"/>
    </location>
</feature>
<evidence type="ECO:0000313" key="2">
    <source>
        <dbReference type="EMBL" id="EED11652.1"/>
    </source>
</evidence>
<dbReference type="InParanoid" id="B8MUI4"/>
<evidence type="ECO:0000313" key="3">
    <source>
        <dbReference type="Proteomes" id="UP000001745"/>
    </source>
</evidence>
<evidence type="ECO:0000256" key="1">
    <source>
        <dbReference type="SAM" id="MobiDB-lite"/>
    </source>
</evidence>
<dbReference type="HOGENOM" id="CLU_031994_0_0_1"/>
<proteinExistence type="predicted"/>
<feature type="region of interest" description="Disordered" evidence="1">
    <location>
        <begin position="48"/>
        <end position="171"/>
    </location>
</feature>
<keyword evidence="3" id="KW-1185">Reference proteome</keyword>
<protein>
    <submittedName>
        <fullName evidence="2">Uncharacterized protein</fullName>
    </submittedName>
</protein>